<dbReference type="Proteomes" id="UP000515908">
    <property type="component" value="Chromosome 07"/>
</dbReference>
<dbReference type="GO" id="GO:0032259">
    <property type="term" value="P:methylation"/>
    <property type="evidence" value="ECO:0007669"/>
    <property type="project" value="UniProtKB-KW"/>
</dbReference>
<gene>
    <name evidence="4" type="ORF">ADEAN_000396900</name>
</gene>
<proteinExistence type="inferred from homology"/>
<name>S9VNR3_9TRYP</name>
<dbReference type="AlphaFoldDB" id="S9VNR3"/>
<evidence type="ECO:0008006" key="6">
    <source>
        <dbReference type="Google" id="ProtNLM"/>
    </source>
</evidence>
<evidence type="ECO:0000256" key="1">
    <source>
        <dbReference type="ARBA" id="ARBA00008361"/>
    </source>
</evidence>
<dbReference type="SUPFAM" id="SSF53335">
    <property type="entry name" value="S-adenosyl-L-methionine-dependent methyltransferases"/>
    <property type="match status" value="1"/>
</dbReference>
<organism evidence="4 5">
    <name type="scientific">Angomonas deanei</name>
    <dbReference type="NCBI Taxonomy" id="59799"/>
    <lineage>
        <taxon>Eukaryota</taxon>
        <taxon>Discoba</taxon>
        <taxon>Euglenozoa</taxon>
        <taxon>Kinetoplastea</taxon>
        <taxon>Metakinetoplastina</taxon>
        <taxon>Trypanosomatida</taxon>
        <taxon>Trypanosomatidae</taxon>
        <taxon>Strigomonadinae</taxon>
        <taxon>Angomonas</taxon>
    </lineage>
</organism>
<protein>
    <recommendedName>
        <fullName evidence="6">Methyltransferase domain containing protein</fullName>
    </recommendedName>
</protein>
<sequence length="268" mass="30586">MIGSDELTPGTKAFWDHFYDDNDGRLVQKQAQSSQRSETVSILDQYEWFMNYEKYDKYVAECLDRLAHLSIDTLRVLHPGCGNSDFCEGFFETVKRWRKKQRCEVLNMDICESIIDRLSGEFPSRIYAKGDCCHFVAEGVEAQHGWWFAVHPETKVLLGVEPSSAHMVFDKGTMDALLSAFPGDYNPNSAAYVEEVLRAICVGGIFFIISINAEDVLNQYILSASSGSKSFRLTSKYEIRITEKEQHLLLVETLGSHYNVFVYHCVNE</sequence>
<dbReference type="VEuPathDB" id="TriTrypDB:ADEAN_000396900"/>
<evidence type="ECO:0000313" key="5">
    <source>
        <dbReference type="Proteomes" id="UP000515908"/>
    </source>
</evidence>
<dbReference type="PANTHER" id="PTHR12176">
    <property type="entry name" value="SAM-DEPENDENT METHYLTRANSFERASE SUPERFAMILY PROTEIN"/>
    <property type="match status" value="1"/>
</dbReference>
<dbReference type="InterPro" id="IPR029063">
    <property type="entry name" value="SAM-dependent_MTases_sf"/>
</dbReference>
<evidence type="ECO:0000256" key="3">
    <source>
        <dbReference type="ARBA" id="ARBA00022679"/>
    </source>
</evidence>
<evidence type="ECO:0000256" key="2">
    <source>
        <dbReference type="ARBA" id="ARBA00022603"/>
    </source>
</evidence>
<comment type="similarity">
    <text evidence="1">Belongs to the methyltransferase superfamily.</text>
</comment>
<keyword evidence="5" id="KW-1185">Reference proteome</keyword>
<dbReference type="PANTHER" id="PTHR12176:SF79">
    <property type="entry name" value="METHYLTRANSFERASE TYPE 11 DOMAIN-CONTAINING PROTEIN"/>
    <property type="match status" value="1"/>
</dbReference>
<reference evidence="4 5" key="1">
    <citation type="submission" date="2020-08" db="EMBL/GenBank/DDBJ databases">
        <authorList>
            <person name="Newling K."/>
            <person name="Davey J."/>
            <person name="Forrester S."/>
        </authorList>
    </citation>
    <scope>NUCLEOTIDE SEQUENCE [LARGE SCALE GENOMIC DNA]</scope>
    <source>
        <strain evidence="5">Crithidia deanei Carvalho (ATCC PRA-265)</strain>
    </source>
</reference>
<dbReference type="InterPro" id="IPR051419">
    <property type="entry name" value="Lys/N-term_MeTrsfase_sf"/>
</dbReference>
<keyword evidence="2" id="KW-0489">Methyltransferase</keyword>
<dbReference type="Gene3D" id="3.40.50.150">
    <property type="entry name" value="Vaccinia Virus protein VP39"/>
    <property type="match status" value="1"/>
</dbReference>
<accession>S9VNR3</accession>
<evidence type="ECO:0000313" key="4">
    <source>
        <dbReference type="EMBL" id="CAD2216507.1"/>
    </source>
</evidence>
<dbReference type="EMBL" id="LR877151">
    <property type="protein sequence ID" value="CAD2216507.1"/>
    <property type="molecule type" value="Genomic_DNA"/>
</dbReference>
<dbReference type="OrthoDB" id="411785at2759"/>
<dbReference type="GO" id="GO:0008168">
    <property type="term" value="F:methyltransferase activity"/>
    <property type="evidence" value="ECO:0007669"/>
    <property type="project" value="UniProtKB-KW"/>
</dbReference>
<keyword evidence="3" id="KW-0808">Transferase</keyword>